<keyword evidence="1" id="KW-0472">Membrane</keyword>
<evidence type="ECO:0000313" key="3">
    <source>
        <dbReference type="Proteomes" id="UP001589788"/>
    </source>
</evidence>
<feature type="transmembrane region" description="Helical" evidence="1">
    <location>
        <begin position="20"/>
        <end position="40"/>
    </location>
</feature>
<reference evidence="2 3" key="1">
    <citation type="submission" date="2024-09" db="EMBL/GenBank/DDBJ databases">
        <authorList>
            <person name="Sun Q."/>
            <person name="Mori K."/>
        </authorList>
    </citation>
    <scope>NUCLEOTIDE SEQUENCE [LARGE SCALE GENOMIC DNA]</scope>
    <source>
        <strain evidence="2 3">JCM 15389</strain>
    </source>
</reference>
<dbReference type="Pfam" id="PF06053">
    <property type="entry name" value="DUF929"/>
    <property type="match status" value="1"/>
</dbReference>
<organism evidence="2 3">
    <name type="scientific">Aciditerrimonas ferrireducens</name>
    <dbReference type="NCBI Taxonomy" id="667306"/>
    <lineage>
        <taxon>Bacteria</taxon>
        <taxon>Bacillati</taxon>
        <taxon>Actinomycetota</taxon>
        <taxon>Acidimicrobiia</taxon>
        <taxon>Acidimicrobiales</taxon>
        <taxon>Acidimicrobiaceae</taxon>
        <taxon>Aciditerrimonas</taxon>
    </lineage>
</organism>
<sequence length="302" mass="30668">MSPEAEATAPARHPRRVPLALATMALVVVVLLVALSLLVVRLTTTHHASGPPPTPLAPASLVSSATSVPGSVLDEVGAPGAPLVTPPRSLGAQTTLRRGSLPEVLYVGAEFCPFCAAERWPLVVALSRFGHFEHLGEASSATGEVFPSVPSFSFRGATYQSPYLAFSAVETYSASVDPGAGTYQALQQVPAADRALLSRLDRPPSTAVAGSLPVVDLAGQALVIGAQFSPGLLSGLSASTVARDLTDPTSPVAQAIDGAANELTAVLCEVTGGRPGILCTSPAVRQGRARLTSSGALSPPAG</sequence>
<accession>A0ABV6C544</accession>
<keyword evidence="1" id="KW-0812">Transmembrane</keyword>
<proteinExistence type="predicted"/>
<keyword evidence="3" id="KW-1185">Reference proteome</keyword>
<gene>
    <name evidence="2" type="ORF">ACFFRE_11825</name>
</gene>
<evidence type="ECO:0000313" key="2">
    <source>
        <dbReference type="EMBL" id="MFC0082818.1"/>
    </source>
</evidence>
<evidence type="ECO:0000256" key="1">
    <source>
        <dbReference type="SAM" id="Phobius"/>
    </source>
</evidence>
<protein>
    <submittedName>
        <fullName evidence="2">DUF929 family protein</fullName>
    </submittedName>
</protein>
<dbReference type="RefSeq" id="WP_377790474.1">
    <property type="nucleotide sequence ID" value="NZ_JBHLYQ010000161.1"/>
</dbReference>
<dbReference type="InterPro" id="IPR009272">
    <property type="entry name" value="DUF929"/>
</dbReference>
<dbReference type="Proteomes" id="UP001589788">
    <property type="component" value="Unassembled WGS sequence"/>
</dbReference>
<comment type="caution">
    <text evidence="2">The sequence shown here is derived from an EMBL/GenBank/DDBJ whole genome shotgun (WGS) entry which is preliminary data.</text>
</comment>
<name>A0ABV6C544_9ACTN</name>
<keyword evidence="1" id="KW-1133">Transmembrane helix</keyword>
<dbReference type="EMBL" id="JBHLYQ010000161">
    <property type="protein sequence ID" value="MFC0082818.1"/>
    <property type="molecule type" value="Genomic_DNA"/>
</dbReference>